<dbReference type="Proteomes" id="UP001561046">
    <property type="component" value="Unassembled WGS sequence"/>
</dbReference>
<dbReference type="EMBL" id="JBFYGN010000006">
    <property type="protein sequence ID" value="MEX8192563.1"/>
    <property type="molecule type" value="Genomic_DNA"/>
</dbReference>
<organism evidence="1 2">
    <name type="scientific">Comamonas guangdongensis</name>
    <dbReference type="NCBI Taxonomy" id="510515"/>
    <lineage>
        <taxon>Bacteria</taxon>
        <taxon>Pseudomonadati</taxon>
        <taxon>Pseudomonadota</taxon>
        <taxon>Betaproteobacteria</taxon>
        <taxon>Burkholderiales</taxon>
        <taxon>Comamonadaceae</taxon>
        <taxon>Comamonas</taxon>
    </lineage>
</organism>
<comment type="caution">
    <text evidence="1">The sequence shown here is derived from an EMBL/GenBank/DDBJ whole genome shotgun (WGS) entry which is preliminary data.</text>
</comment>
<name>A0ABV3ZUH6_9BURK</name>
<gene>
    <name evidence="1" type="ORF">AB6724_06890</name>
</gene>
<evidence type="ECO:0000313" key="2">
    <source>
        <dbReference type="Proteomes" id="UP001561046"/>
    </source>
</evidence>
<sequence>MSCTVLSAPLTAMSQQVYRCEANGQVSYSHEPCLGAKAIDTTPTQGMDRMTGQSQKGADVRKAEHDRMFAEALKPLTGKTPEEFEVAKRRINHSPLEKLSCSQLDGALPRLAQDAAHAVPEAKNSAEARLYKARKAFRDLRC</sequence>
<evidence type="ECO:0000313" key="1">
    <source>
        <dbReference type="EMBL" id="MEX8192563.1"/>
    </source>
</evidence>
<protein>
    <submittedName>
        <fullName evidence="1">DUF4124 domain-containing protein</fullName>
    </submittedName>
</protein>
<dbReference type="RefSeq" id="WP_369337767.1">
    <property type="nucleotide sequence ID" value="NZ_JBFYGN010000006.1"/>
</dbReference>
<keyword evidence="2" id="KW-1185">Reference proteome</keyword>
<accession>A0ABV3ZUH6</accession>
<reference evidence="1 2" key="1">
    <citation type="journal article" date="2013" name="Int. J. Syst. Evol. Microbiol.">
        <title>Comamonas guangdongensis sp. nov., isolated from subterranean forest sediment, and emended description of the genus Comamonas.</title>
        <authorList>
            <person name="Zhang J."/>
            <person name="Wang Y."/>
            <person name="Zhou S."/>
            <person name="Wu C."/>
            <person name="He J."/>
            <person name="Li F."/>
        </authorList>
    </citation>
    <scope>NUCLEOTIDE SEQUENCE [LARGE SCALE GENOMIC DNA]</scope>
    <source>
        <strain evidence="1 2">CCTCC AB2011133</strain>
    </source>
</reference>
<proteinExistence type="predicted"/>